<evidence type="ECO:0000313" key="2">
    <source>
        <dbReference type="Proteomes" id="UP001141552"/>
    </source>
</evidence>
<keyword evidence="2" id="KW-1185">Reference proteome</keyword>
<name>A0A9Q0GGV0_9ROSI</name>
<protein>
    <recommendedName>
        <fullName evidence="3">DUF4283 domain-containing protein</fullName>
    </recommendedName>
</protein>
<dbReference type="AlphaFoldDB" id="A0A9Q0GGV0"/>
<reference evidence="1" key="2">
    <citation type="journal article" date="2023" name="Plants (Basel)">
        <title>Annotation of the Turnera subulata (Passifloraceae) Draft Genome Reveals the S-Locus Evolved after the Divergence of Turneroideae from Passifloroideae in a Stepwise Manner.</title>
        <authorList>
            <person name="Henning P.M."/>
            <person name="Roalson E.H."/>
            <person name="Mir W."/>
            <person name="McCubbin A.G."/>
            <person name="Shore J.S."/>
        </authorList>
    </citation>
    <scope>NUCLEOTIDE SEQUENCE</scope>
    <source>
        <strain evidence="1">F60SS</strain>
    </source>
</reference>
<dbReference type="PANTHER" id="PTHR31286">
    <property type="entry name" value="GLYCINE-RICH CELL WALL STRUCTURAL PROTEIN 1.8-LIKE"/>
    <property type="match status" value="1"/>
</dbReference>
<dbReference type="PANTHER" id="PTHR31286:SF180">
    <property type="entry name" value="OS10G0362600 PROTEIN"/>
    <property type="match status" value="1"/>
</dbReference>
<reference evidence="1" key="1">
    <citation type="submission" date="2022-02" db="EMBL/GenBank/DDBJ databases">
        <authorList>
            <person name="Henning P.M."/>
            <person name="McCubbin A.G."/>
            <person name="Shore J.S."/>
        </authorList>
    </citation>
    <scope>NUCLEOTIDE SEQUENCE</scope>
    <source>
        <strain evidence="1">F60SS</strain>
        <tissue evidence="1">Leaves</tissue>
    </source>
</reference>
<evidence type="ECO:0000313" key="1">
    <source>
        <dbReference type="EMBL" id="KAJ4848304.1"/>
    </source>
</evidence>
<dbReference type="InterPro" id="IPR040256">
    <property type="entry name" value="At4g02000-like"/>
</dbReference>
<dbReference type="Proteomes" id="UP001141552">
    <property type="component" value="Unassembled WGS sequence"/>
</dbReference>
<proteinExistence type="predicted"/>
<dbReference type="OrthoDB" id="831829at2759"/>
<comment type="caution">
    <text evidence="1">The sequence shown here is derived from an EMBL/GenBank/DDBJ whole genome shotgun (WGS) entry which is preliminary data.</text>
</comment>
<sequence>MRLSVHLRTPRLLGVIASVLIGKPLYVEKPVIQGQRVTVPRICVEVNADSEFPGYVEFEGAIDLGLPSVLVRVEYEWLPPHCKACKSFSHDGIISSCISFKLLYNKYPRLFSSFVPIQISLGPLISVVQNCLCKMFNPAKARLLKLEHTEPDNIGDVLYAVEESGVFIFVFEDSQWKQRIIDEGPWFLDDGRPLILKPWEPSVCLVKEARSVPIWIKLPGLNLHLRTPLVLSKIASVIARQTIACGETSRRWKIYIRMQKF</sequence>
<organism evidence="1 2">
    <name type="scientific">Turnera subulata</name>
    <dbReference type="NCBI Taxonomy" id="218843"/>
    <lineage>
        <taxon>Eukaryota</taxon>
        <taxon>Viridiplantae</taxon>
        <taxon>Streptophyta</taxon>
        <taxon>Embryophyta</taxon>
        <taxon>Tracheophyta</taxon>
        <taxon>Spermatophyta</taxon>
        <taxon>Magnoliopsida</taxon>
        <taxon>eudicotyledons</taxon>
        <taxon>Gunneridae</taxon>
        <taxon>Pentapetalae</taxon>
        <taxon>rosids</taxon>
        <taxon>fabids</taxon>
        <taxon>Malpighiales</taxon>
        <taxon>Passifloraceae</taxon>
        <taxon>Turnera</taxon>
    </lineage>
</organism>
<gene>
    <name evidence="1" type="ORF">Tsubulata_003686</name>
</gene>
<dbReference type="EMBL" id="JAKUCV010000928">
    <property type="protein sequence ID" value="KAJ4848304.1"/>
    <property type="molecule type" value="Genomic_DNA"/>
</dbReference>
<evidence type="ECO:0008006" key="3">
    <source>
        <dbReference type="Google" id="ProtNLM"/>
    </source>
</evidence>
<accession>A0A9Q0GGV0</accession>